<dbReference type="Pfam" id="PF08719">
    <property type="entry name" value="NADAR"/>
    <property type="match status" value="1"/>
</dbReference>
<dbReference type="InterPro" id="IPR037238">
    <property type="entry name" value="YbiA-like_sf"/>
</dbReference>
<dbReference type="InterPro" id="IPR056056">
    <property type="entry name" value="DUF7639"/>
</dbReference>
<evidence type="ECO:0000313" key="6">
    <source>
        <dbReference type="EMBL" id="KHD73324.1"/>
    </source>
</evidence>
<evidence type="ECO:0000259" key="3">
    <source>
        <dbReference type="Pfam" id="PF08719"/>
    </source>
</evidence>
<evidence type="ECO:0000313" key="7">
    <source>
        <dbReference type="Proteomes" id="UP000054537"/>
    </source>
</evidence>
<evidence type="ECO:0000259" key="5">
    <source>
        <dbReference type="Pfam" id="PF24645"/>
    </source>
</evidence>
<dbReference type="EMBL" id="JRTT01000132">
    <property type="protein sequence ID" value="KHD73324.1"/>
    <property type="molecule type" value="Genomic_DNA"/>
</dbReference>
<proteinExistence type="predicted"/>
<gene>
    <name evidence="6" type="ORF">MB27_35595</name>
</gene>
<organism evidence="6 7">
    <name type="scientific">Actinoplanes utahensis</name>
    <dbReference type="NCBI Taxonomy" id="1869"/>
    <lineage>
        <taxon>Bacteria</taxon>
        <taxon>Bacillati</taxon>
        <taxon>Actinomycetota</taxon>
        <taxon>Actinomycetes</taxon>
        <taxon>Micromonosporales</taxon>
        <taxon>Micromonosporaceae</taxon>
        <taxon>Actinoplanes</taxon>
    </lineage>
</organism>
<feature type="domain" description="DUF7638" evidence="4">
    <location>
        <begin position="2"/>
        <end position="90"/>
    </location>
</feature>
<evidence type="ECO:0000256" key="1">
    <source>
        <dbReference type="ARBA" id="ARBA00000022"/>
    </source>
</evidence>
<sequence length="353" mass="38383">MFVRDRFYQLTSLAYYADGLITWGHGDGTDFAGLREALADGTLALAPPAGAPVHVPGLGGVTVTAEKTWWTVEALLGDIADEVDRLNDRPDSSHRAYQAFLDYAAAPGEATLEIARAAYHAVPEHRRIYMLGDMDQNDVPVRILLAEIGAEIPARSPGTTLTVTARSKDGALEYFRGQQPALDRWQARRTADGPEITAPLTIGRRVFPMGWPEDPGVEVLQTDYPAVVVHQGREYRSVAHAYWALSTSDPGRHDRIAAADRGFEAAALAAEAPRRDDWAAGRLAVMGALLRDKYRRHPALAATLLATGDARILSSGEMESRYWSTAGREGTNWVGRLLEVIRSELAASSAGLL</sequence>
<dbReference type="Proteomes" id="UP000054537">
    <property type="component" value="Unassembled WGS sequence"/>
</dbReference>
<feature type="domain" description="DUF7639" evidence="5">
    <location>
        <begin position="91"/>
        <end position="185"/>
    </location>
</feature>
<feature type="domain" description="NADAR" evidence="3">
    <location>
        <begin position="228"/>
        <end position="345"/>
    </location>
</feature>
<reference evidence="6 7" key="1">
    <citation type="submission" date="2014-10" db="EMBL/GenBank/DDBJ databases">
        <title>Draft genome sequence of Actinoplanes utahensis NRRL 12052.</title>
        <authorList>
            <person name="Velasco-Bucheli B."/>
            <person name="del Cerro C."/>
            <person name="Hormigo D."/>
            <person name="Garcia J.L."/>
            <person name="Acebal C."/>
            <person name="Arroyo M."/>
            <person name="de la Mata I."/>
        </authorList>
    </citation>
    <scope>NUCLEOTIDE SEQUENCE [LARGE SCALE GENOMIC DNA]</scope>
    <source>
        <strain evidence="6 7">NRRL 12052</strain>
    </source>
</reference>
<protein>
    <submittedName>
        <fullName evidence="6">Uncharacterized protein</fullName>
    </submittedName>
</protein>
<dbReference type="Gene3D" id="1.10.357.40">
    <property type="entry name" value="YbiA-like"/>
    <property type="match status" value="1"/>
</dbReference>
<dbReference type="eggNOG" id="COG3236">
    <property type="taxonomic scope" value="Bacteria"/>
</dbReference>
<dbReference type="AlphaFoldDB" id="A0A0A6UGA4"/>
<dbReference type="InterPro" id="IPR056055">
    <property type="entry name" value="DUF7638"/>
</dbReference>
<comment type="caution">
    <text evidence="6">The sequence shown here is derived from an EMBL/GenBank/DDBJ whole genome shotgun (WGS) entry which is preliminary data.</text>
</comment>
<dbReference type="CDD" id="cd15457">
    <property type="entry name" value="NADAR"/>
    <property type="match status" value="1"/>
</dbReference>
<dbReference type="Pfam" id="PF24645">
    <property type="entry name" value="DUF7639"/>
    <property type="match status" value="1"/>
</dbReference>
<evidence type="ECO:0000259" key="4">
    <source>
        <dbReference type="Pfam" id="PF24644"/>
    </source>
</evidence>
<dbReference type="SUPFAM" id="SSF143990">
    <property type="entry name" value="YbiA-like"/>
    <property type="match status" value="1"/>
</dbReference>
<evidence type="ECO:0000256" key="2">
    <source>
        <dbReference type="ARBA" id="ARBA00000751"/>
    </source>
</evidence>
<keyword evidence="7" id="KW-1185">Reference proteome</keyword>
<name>A0A0A6UGA4_ACTUT</name>
<dbReference type="InterPro" id="IPR012816">
    <property type="entry name" value="NADAR"/>
</dbReference>
<dbReference type="STRING" id="1869.MB27_35595"/>
<comment type="catalytic activity">
    <reaction evidence="1">
        <text>5-amino-6-(5-phospho-D-ribosylamino)uracil + H2O = 5,6-diaminouracil + D-ribose 5-phosphate</text>
        <dbReference type="Rhea" id="RHEA:55020"/>
        <dbReference type="ChEBI" id="CHEBI:15377"/>
        <dbReference type="ChEBI" id="CHEBI:46252"/>
        <dbReference type="ChEBI" id="CHEBI:58453"/>
        <dbReference type="ChEBI" id="CHEBI:78346"/>
    </reaction>
</comment>
<accession>A0A0A6UGA4</accession>
<comment type="catalytic activity">
    <reaction evidence="2">
        <text>2,5-diamino-6-hydroxy-4-(5-phosphoribosylamino)-pyrimidine + H2O = 2,5,6-triamino-4-hydroxypyrimidine + D-ribose 5-phosphate</text>
        <dbReference type="Rhea" id="RHEA:23436"/>
        <dbReference type="ChEBI" id="CHEBI:15377"/>
        <dbReference type="ChEBI" id="CHEBI:58614"/>
        <dbReference type="ChEBI" id="CHEBI:78346"/>
        <dbReference type="ChEBI" id="CHEBI:137796"/>
    </reaction>
</comment>
<dbReference type="Pfam" id="PF24644">
    <property type="entry name" value="DUF7638"/>
    <property type="match status" value="1"/>
</dbReference>